<sequence length="71" mass="7694">MIESLVCVDGKYIRPSAVVSIEPELFGGCYVYLAIETGGLFSKQHRVIVSMPPDDVARALGLASERIDNPV</sequence>
<dbReference type="RefSeq" id="WP_060348818.1">
    <property type="nucleotide sequence ID" value="NZ_LPLZ01000090.1"/>
</dbReference>
<dbReference type="Proteomes" id="UP000068016">
    <property type="component" value="Unassembled WGS sequence"/>
</dbReference>
<gene>
    <name evidence="1" type="ORF">WT83_30505</name>
</gene>
<dbReference type="EMBL" id="LPLZ01000090">
    <property type="protein sequence ID" value="KWN04829.1"/>
    <property type="molecule type" value="Genomic_DNA"/>
</dbReference>
<reference evidence="1 2" key="1">
    <citation type="submission" date="2015-11" db="EMBL/GenBank/DDBJ databases">
        <title>Expanding the genomic diversity of Burkholderia species for the development of highly accurate diagnostics.</title>
        <authorList>
            <person name="Sahl J."/>
            <person name="Keim P."/>
            <person name="Wagner D."/>
        </authorList>
    </citation>
    <scope>NUCLEOTIDE SEQUENCE [LARGE SCALE GENOMIC DNA]</scope>
    <source>
        <strain evidence="1 2">MSMB793WGS</strain>
    </source>
</reference>
<proteinExistence type="predicted"/>
<name>A0A119VCU8_9BURK</name>
<protein>
    <submittedName>
        <fullName evidence="1">Uncharacterized protein</fullName>
    </submittedName>
</protein>
<dbReference type="AlphaFoldDB" id="A0A119VCU8"/>
<evidence type="ECO:0000313" key="1">
    <source>
        <dbReference type="EMBL" id="KWN04829.1"/>
    </source>
</evidence>
<comment type="caution">
    <text evidence="1">The sequence shown here is derived from an EMBL/GenBank/DDBJ whole genome shotgun (WGS) entry which is preliminary data.</text>
</comment>
<accession>A0A119VCU8</accession>
<evidence type="ECO:0000313" key="2">
    <source>
        <dbReference type="Proteomes" id="UP000068016"/>
    </source>
</evidence>
<organism evidence="1 2">
    <name type="scientific">Burkholderia territorii</name>
    <dbReference type="NCBI Taxonomy" id="1503055"/>
    <lineage>
        <taxon>Bacteria</taxon>
        <taxon>Pseudomonadati</taxon>
        <taxon>Pseudomonadota</taxon>
        <taxon>Betaproteobacteria</taxon>
        <taxon>Burkholderiales</taxon>
        <taxon>Burkholderiaceae</taxon>
        <taxon>Burkholderia</taxon>
        <taxon>Burkholderia cepacia complex</taxon>
    </lineage>
</organism>